<name>A0ABV6C9D0_9GAMM</name>
<protein>
    <submittedName>
        <fullName evidence="1">Uncharacterized protein</fullName>
    </submittedName>
</protein>
<gene>
    <name evidence="1" type="ORF">ACFFIT_05690</name>
</gene>
<evidence type="ECO:0000313" key="2">
    <source>
        <dbReference type="Proteomes" id="UP001589758"/>
    </source>
</evidence>
<organism evidence="1 2">
    <name type="scientific">Thorsellia kenyensis</name>
    <dbReference type="NCBI Taxonomy" id="1549888"/>
    <lineage>
        <taxon>Bacteria</taxon>
        <taxon>Pseudomonadati</taxon>
        <taxon>Pseudomonadota</taxon>
        <taxon>Gammaproteobacteria</taxon>
        <taxon>Enterobacterales</taxon>
        <taxon>Thorselliaceae</taxon>
        <taxon>Thorsellia</taxon>
    </lineage>
</organism>
<keyword evidence="2" id="KW-1185">Reference proteome</keyword>
<accession>A0ABV6C9D0</accession>
<sequence length="103" mass="11848">MNNLLSNKKIDIFLNTTNYHLTADTFQALWLESAFSSDQLGDVIQQNKSMTQFFTEFYANSSERFAIIITLDNLTTGELYSSAWLIHNADYLLDKKIPILAYL</sequence>
<dbReference type="EMBL" id="JBHLXE010000064">
    <property type="protein sequence ID" value="MFC0179584.1"/>
    <property type="molecule type" value="Genomic_DNA"/>
</dbReference>
<proteinExistence type="predicted"/>
<comment type="caution">
    <text evidence="1">The sequence shown here is derived from an EMBL/GenBank/DDBJ whole genome shotgun (WGS) entry which is preliminary data.</text>
</comment>
<reference evidence="1 2" key="1">
    <citation type="submission" date="2024-09" db="EMBL/GenBank/DDBJ databases">
        <authorList>
            <person name="Sun Q."/>
            <person name="Mori K."/>
        </authorList>
    </citation>
    <scope>NUCLEOTIDE SEQUENCE [LARGE SCALE GENOMIC DNA]</scope>
    <source>
        <strain evidence="1 2">CCM 8545</strain>
    </source>
</reference>
<dbReference type="RefSeq" id="WP_385876687.1">
    <property type="nucleotide sequence ID" value="NZ_JBHLXE010000064.1"/>
</dbReference>
<evidence type="ECO:0000313" key="1">
    <source>
        <dbReference type="EMBL" id="MFC0179584.1"/>
    </source>
</evidence>
<dbReference type="Proteomes" id="UP001589758">
    <property type="component" value="Unassembled WGS sequence"/>
</dbReference>